<keyword evidence="2" id="KW-1185">Reference proteome</keyword>
<organism evidence="1 2">
    <name type="scientific">Actinidia rufa</name>
    <dbReference type="NCBI Taxonomy" id="165716"/>
    <lineage>
        <taxon>Eukaryota</taxon>
        <taxon>Viridiplantae</taxon>
        <taxon>Streptophyta</taxon>
        <taxon>Embryophyta</taxon>
        <taxon>Tracheophyta</taxon>
        <taxon>Spermatophyta</taxon>
        <taxon>Magnoliopsida</taxon>
        <taxon>eudicotyledons</taxon>
        <taxon>Gunneridae</taxon>
        <taxon>Pentapetalae</taxon>
        <taxon>asterids</taxon>
        <taxon>Ericales</taxon>
        <taxon>Actinidiaceae</taxon>
        <taxon>Actinidia</taxon>
    </lineage>
</organism>
<gene>
    <name evidence="1" type="ORF">Acr_23g0016740</name>
</gene>
<evidence type="ECO:0000313" key="2">
    <source>
        <dbReference type="Proteomes" id="UP000585474"/>
    </source>
</evidence>
<dbReference type="EMBL" id="BJWL01000023">
    <property type="protein sequence ID" value="GFZ13289.1"/>
    <property type="molecule type" value="Genomic_DNA"/>
</dbReference>
<sequence>MPIDPQDEPPEHVMVDVENSSCNNPIAYQSQFLVDNPISEQNVSVPMEQIGLLPNPILKLPNPFNSILGRSAEGKVVWNTVTVIRASFGVRAGMGFPVPTRHGFGTGAGFSNRGGVGFGRTRPEPAPLPFLVLVTVCW</sequence>
<evidence type="ECO:0000313" key="1">
    <source>
        <dbReference type="EMBL" id="GFZ13289.1"/>
    </source>
</evidence>
<accession>A0A7J0GR69</accession>
<proteinExistence type="predicted"/>
<dbReference type="Proteomes" id="UP000585474">
    <property type="component" value="Unassembled WGS sequence"/>
</dbReference>
<name>A0A7J0GR69_9ERIC</name>
<protein>
    <submittedName>
        <fullName evidence="1">Uncharacterized protein</fullName>
    </submittedName>
</protein>
<reference evidence="1 2" key="1">
    <citation type="submission" date="2019-07" db="EMBL/GenBank/DDBJ databases">
        <title>De Novo Assembly of kiwifruit Actinidia rufa.</title>
        <authorList>
            <person name="Sugita-Konishi S."/>
            <person name="Sato K."/>
            <person name="Mori E."/>
            <person name="Abe Y."/>
            <person name="Kisaki G."/>
            <person name="Hamano K."/>
            <person name="Suezawa K."/>
            <person name="Otani M."/>
            <person name="Fukuda T."/>
            <person name="Manabe T."/>
            <person name="Gomi K."/>
            <person name="Tabuchi M."/>
            <person name="Akimitsu K."/>
            <person name="Kataoka I."/>
        </authorList>
    </citation>
    <scope>NUCLEOTIDE SEQUENCE [LARGE SCALE GENOMIC DNA]</scope>
    <source>
        <strain evidence="2">cv. Fuchu</strain>
    </source>
</reference>
<dbReference type="AlphaFoldDB" id="A0A7J0GR69"/>
<comment type="caution">
    <text evidence="1">The sequence shown here is derived from an EMBL/GenBank/DDBJ whole genome shotgun (WGS) entry which is preliminary data.</text>
</comment>